<dbReference type="SUPFAM" id="SSF50891">
    <property type="entry name" value="Cyclophilin-like"/>
    <property type="match status" value="1"/>
</dbReference>
<evidence type="ECO:0000259" key="2">
    <source>
        <dbReference type="PROSITE" id="PS50072"/>
    </source>
</evidence>
<evidence type="ECO:0000313" key="3">
    <source>
        <dbReference type="EMBL" id="CAF4896872.1"/>
    </source>
</evidence>
<feature type="non-terminal residue" evidence="3">
    <location>
        <position position="249"/>
    </location>
</feature>
<dbReference type="PROSITE" id="PS50072">
    <property type="entry name" value="CSA_PPIASE_2"/>
    <property type="match status" value="1"/>
</dbReference>
<dbReference type="AlphaFoldDB" id="A0A821UXY3"/>
<keyword evidence="1" id="KW-0413">Isomerase</keyword>
<dbReference type="PRINTS" id="PR00153">
    <property type="entry name" value="CSAPPISMRASE"/>
</dbReference>
<comment type="catalytic activity">
    <reaction evidence="1">
        <text>[protein]-peptidylproline (omega=180) = [protein]-peptidylproline (omega=0)</text>
        <dbReference type="Rhea" id="RHEA:16237"/>
        <dbReference type="Rhea" id="RHEA-COMP:10747"/>
        <dbReference type="Rhea" id="RHEA-COMP:10748"/>
        <dbReference type="ChEBI" id="CHEBI:83833"/>
        <dbReference type="ChEBI" id="CHEBI:83834"/>
        <dbReference type="EC" id="5.2.1.8"/>
    </reaction>
</comment>
<comment type="similarity">
    <text evidence="1">Belongs to the cyclophilin-type PPIase family.</text>
</comment>
<dbReference type="GO" id="GO:0003755">
    <property type="term" value="F:peptidyl-prolyl cis-trans isomerase activity"/>
    <property type="evidence" value="ECO:0007669"/>
    <property type="project" value="UniProtKB-UniRule"/>
</dbReference>
<feature type="domain" description="PPIase cyclophilin-type" evidence="2">
    <location>
        <begin position="149"/>
        <end position="238"/>
    </location>
</feature>
<accession>A0A821UXY3</accession>
<dbReference type="GO" id="GO:0006457">
    <property type="term" value="P:protein folding"/>
    <property type="evidence" value="ECO:0007669"/>
    <property type="project" value="TreeGrafter"/>
</dbReference>
<dbReference type="PANTHER" id="PTHR11071:SF561">
    <property type="entry name" value="PEPTIDYL-PROLYL CIS-TRANS ISOMERASE D-RELATED"/>
    <property type="match status" value="1"/>
</dbReference>
<dbReference type="Pfam" id="PF00160">
    <property type="entry name" value="Pro_isomerase"/>
    <property type="match status" value="1"/>
</dbReference>
<dbReference type="Proteomes" id="UP000663838">
    <property type="component" value="Unassembled WGS sequence"/>
</dbReference>
<comment type="function">
    <text evidence="1">PPIases accelerate the folding of proteins. It catalyzes the cis-trans isomerization of proline imidic peptide bonds in oligopeptides.</text>
</comment>
<dbReference type="InterPro" id="IPR029000">
    <property type="entry name" value="Cyclophilin-like_dom_sf"/>
</dbReference>
<gene>
    <name evidence="3" type="ORF">TOA249_LOCUS30421</name>
</gene>
<dbReference type="InterPro" id="IPR002130">
    <property type="entry name" value="Cyclophilin-type_PPIase_dom"/>
</dbReference>
<dbReference type="GO" id="GO:0016018">
    <property type="term" value="F:cyclosporin A binding"/>
    <property type="evidence" value="ECO:0007669"/>
    <property type="project" value="TreeGrafter"/>
</dbReference>
<sequence>SCGSCSCGSGSGSCTCDDGYGANTGGGFGSATSVNSTLAASCSCNSMDTCPYCNSNSGCCSSSDGCNTSCVGGNLCYYNQTFYTYTDFCALLLCTSTFYTNYGTHTSYPCSCSGCTTSNCNTNCRSGCNCGSCTCNYNNDPSCHYSTCSGGDITNFDGSGGERNYGKTLADENFNNKHSKPGTLSMTNFGSNTNNSQFFITYIELPFFDDTYIVLGEISSGMDVVHAIMNQGSVTGRPKHRRRNNFDLG</sequence>
<evidence type="ECO:0000256" key="1">
    <source>
        <dbReference type="RuleBase" id="RU363019"/>
    </source>
</evidence>
<comment type="caution">
    <text evidence="3">The sequence shown here is derived from an EMBL/GenBank/DDBJ whole genome shotgun (WGS) entry which is preliminary data.</text>
</comment>
<dbReference type="Gene3D" id="2.40.100.10">
    <property type="entry name" value="Cyclophilin-like"/>
    <property type="match status" value="1"/>
</dbReference>
<dbReference type="EC" id="5.2.1.8" evidence="1"/>
<organism evidence="3 4">
    <name type="scientific">Rotaria socialis</name>
    <dbReference type="NCBI Taxonomy" id="392032"/>
    <lineage>
        <taxon>Eukaryota</taxon>
        <taxon>Metazoa</taxon>
        <taxon>Spiralia</taxon>
        <taxon>Gnathifera</taxon>
        <taxon>Rotifera</taxon>
        <taxon>Eurotatoria</taxon>
        <taxon>Bdelloidea</taxon>
        <taxon>Philodinida</taxon>
        <taxon>Philodinidae</taxon>
        <taxon>Rotaria</taxon>
    </lineage>
</organism>
<evidence type="ECO:0000313" key="4">
    <source>
        <dbReference type="Proteomes" id="UP000663838"/>
    </source>
</evidence>
<dbReference type="PANTHER" id="PTHR11071">
    <property type="entry name" value="PEPTIDYL-PROLYL CIS-TRANS ISOMERASE"/>
    <property type="match status" value="1"/>
</dbReference>
<protein>
    <recommendedName>
        <fullName evidence="1">Peptidyl-prolyl cis-trans isomerase</fullName>
        <shortName evidence="1">PPIase</shortName>
        <ecNumber evidence="1">5.2.1.8</ecNumber>
    </recommendedName>
</protein>
<dbReference type="EMBL" id="CAJOBS010005284">
    <property type="protein sequence ID" value="CAF4896872.1"/>
    <property type="molecule type" value="Genomic_DNA"/>
</dbReference>
<proteinExistence type="inferred from homology"/>
<name>A0A821UXY3_9BILA</name>
<keyword evidence="1" id="KW-0697">Rotamase</keyword>
<dbReference type="GO" id="GO:0005737">
    <property type="term" value="C:cytoplasm"/>
    <property type="evidence" value="ECO:0007669"/>
    <property type="project" value="TreeGrafter"/>
</dbReference>
<reference evidence="3" key="1">
    <citation type="submission" date="2021-02" db="EMBL/GenBank/DDBJ databases">
        <authorList>
            <person name="Nowell W R."/>
        </authorList>
    </citation>
    <scope>NUCLEOTIDE SEQUENCE</scope>
</reference>